<comment type="caution">
    <text evidence="2">The sequence shown here is derived from an EMBL/GenBank/DDBJ whole genome shotgun (WGS) entry which is preliminary data.</text>
</comment>
<evidence type="ECO:0000256" key="1">
    <source>
        <dbReference type="SAM" id="MobiDB-lite"/>
    </source>
</evidence>
<dbReference type="EMBL" id="RBNI01003306">
    <property type="protein sequence ID" value="RUP48480.1"/>
    <property type="molecule type" value="Genomic_DNA"/>
</dbReference>
<dbReference type="Proteomes" id="UP000268093">
    <property type="component" value="Unassembled WGS sequence"/>
</dbReference>
<gene>
    <name evidence="2" type="ORF">BC936DRAFT_144504</name>
</gene>
<feature type="compositionally biased region" description="Acidic residues" evidence="1">
    <location>
        <begin position="1"/>
        <end position="28"/>
    </location>
</feature>
<sequence>MANSTDDTEEDDKEEDNEEDDEEEEESVDVEKSESIPDVRDNDEFGIQDQDLFTQRFKAFDDLKKWKLKSGKYVENVLYMLGMKCRHHNLVHSFILDLTDEFVRKEFDKDEILEMIEKENCQDPELDDDILTYIDSFSKSSTKEIRQVLNTPHPRLGEDYNPKTDFAYEHVRTTVSDWVRLLEMEPNPLSLDMPEAWYRMNVWRTVDIAFSDVPFTYFVGGEKAGLACSERKNRSRKLSNVKPMERKAIGKKGDGYVRTIGSISVDWAASEAGAKWEGAHGTKLMKESGLSMPRTLKDIFCLLAGKIGFMEQKLRKLKVVGYVHAGAVLIRTNLDSPAGYICRYTKGKPLEVYASISSFSKSLDVLVDILYAKLTILQTMKVVHDDDGNANNIARWKRQRKSELTEVAIIPDVHPTPKKLRREGKKRDG</sequence>
<reference evidence="2 3" key="1">
    <citation type="journal article" date="2018" name="New Phytol.">
        <title>Phylogenomics of Endogonaceae and evolution of mycorrhizas within Mucoromycota.</title>
        <authorList>
            <person name="Chang Y."/>
            <person name="Desiro A."/>
            <person name="Na H."/>
            <person name="Sandor L."/>
            <person name="Lipzen A."/>
            <person name="Clum A."/>
            <person name="Barry K."/>
            <person name="Grigoriev I.V."/>
            <person name="Martin F.M."/>
            <person name="Stajich J.E."/>
            <person name="Smith M.E."/>
            <person name="Bonito G."/>
            <person name="Spatafora J.W."/>
        </authorList>
    </citation>
    <scope>NUCLEOTIDE SEQUENCE [LARGE SCALE GENOMIC DNA]</scope>
    <source>
        <strain evidence="2 3">GMNB39</strain>
    </source>
</reference>
<name>A0A433DCC0_9FUNG</name>
<proteinExistence type="predicted"/>
<protein>
    <submittedName>
        <fullName evidence="2">Uncharacterized protein</fullName>
    </submittedName>
</protein>
<dbReference type="OrthoDB" id="2397721at2759"/>
<accession>A0A433DCC0</accession>
<evidence type="ECO:0000313" key="3">
    <source>
        <dbReference type="Proteomes" id="UP000268093"/>
    </source>
</evidence>
<feature type="compositionally biased region" description="Basic and acidic residues" evidence="1">
    <location>
        <begin position="29"/>
        <end position="43"/>
    </location>
</feature>
<evidence type="ECO:0000313" key="2">
    <source>
        <dbReference type="EMBL" id="RUP48480.1"/>
    </source>
</evidence>
<dbReference type="AlphaFoldDB" id="A0A433DCC0"/>
<keyword evidence="3" id="KW-1185">Reference proteome</keyword>
<feature type="region of interest" description="Disordered" evidence="1">
    <location>
        <begin position="1"/>
        <end position="44"/>
    </location>
</feature>
<organism evidence="2 3">
    <name type="scientific">Jimgerdemannia flammicorona</name>
    <dbReference type="NCBI Taxonomy" id="994334"/>
    <lineage>
        <taxon>Eukaryota</taxon>
        <taxon>Fungi</taxon>
        <taxon>Fungi incertae sedis</taxon>
        <taxon>Mucoromycota</taxon>
        <taxon>Mucoromycotina</taxon>
        <taxon>Endogonomycetes</taxon>
        <taxon>Endogonales</taxon>
        <taxon>Endogonaceae</taxon>
        <taxon>Jimgerdemannia</taxon>
    </lineage>
</organism>